<reference evidence="1 2" key="1">
    <citation type="journal article" date="2007" name="Archaea">
        <title>The genome of Hyperthermus butylicus: a sulfur-reducing, peptide fermenting, neutrophilic Crenarchaeote growing up to 108 degrees C.</title>
        <authorList>
            <person name="Brugger K."/>
            <person name="Chen L."/>
            <person name="Stark M."/>
            <person name="Zibat A."/>
            <person name="Redder P."/>
            <person name="Ruepp A."/>
            <person name="Awayez M."/>
            <person name="She Q."/>
            <person name="Garrett R.A."/>
            <person name="Klenk H.P."/>
        </authorList>
    </citation>
    <scope>NUCLEOTIDE SEQUENCE [LARGE SCALE GENOMIC DNA]</scope>
    <source>
        <strain evidence="2">DSM 5456 / JCM 9403 / PLM1-5</strain>
    </source>
</reference>
<evidence type="ECO:0000313" key="2">
    <source>
        <dbReference type="Proteomes" id="UP000002593"/>
    </source>
</evidence>
<dbReference type="AlphaFoldDB" id="A2BJQ2"/>
<sequence>MHTIHTGMVRGAIRRRVQSPEGWRQRIINADSQCPEGLWYFFATRFSKAYYYPASTYTAEEALQATIAQTGIPSRVYTMDDFLYRLARAGAPACISAEWRDAITPSFKLYDVPVIGARVTYYEDKPVRVGLIFAGFGGTTYSSGTTYRETIVNPQQHTLQSPINGE</sequence>
<name>A2BJQ2_HYPBU</name>
<proteinExistence type="predicted"/>
<dbReference type="KEGG" id="hbu:Hbut_0341"/>
<organism evidence="1 2">
    <name type="scientific">Hyperthermus butylicus (strain DSM 5456 / JCM 9403 / PLM1-5)</name>
    <dbReference type="NCBI Taxonomy" id="415426"/>
    <lineage>
        <taxon>Archaea</taxon>
        <taxon>Thermoproteota</taxon>
        <taxon>Thermoprotei</taxon>
        <taxon>Desulfurococcales</taxon>
        <taxon>Pyrodictiaceae</taxon>
        <taxon>Hyperthermus</taxon>
    </lineage>
</organism>
<dbReference type="Proteomes" id="UP000002593">
    <property type="component" value="Chromosome"/>
</dbReference>
<accession>A2BJQ2</accession>
<gene>
    <name evidence="1" type="ordered locus">Hbut_0341</name>
</gene>
<dbReference type="EnsemblBacteria" id="ABM80213">
    <property type="protein sequence ID" value="ABM80213"/>
    <property type="gene ID" value="Hbut_0341"/>
</dbReference>
<evidence type="ECO:0000313" key="1">
    <source>
        <dbReference type="EMBL" id="ABM80213.1"/>
    </source>
</evidence>
<protein>
    <submittedName>
        <fullName evidence="1">Uncharacterized protein</fullName>
    </submittedName>
</protein>
<keyword evidence="2" id="KW-1185">Reference proteome</keyword>
<dbReference type="STRING" id="415426.Hbut_0341"/>
<dbReference type="EMBL" id="CP000493">
    <property type="protein sequence ID" value="ABM80213.1"/>
    <property type="molecule type" value="Genomic_DNA"/>
</dbReference>
<dbReference type="HOGENOM" id="CLU_1598996_0_0_2"/>